<dbReference type="GO" id="GO:0016987">
    <property type="term" value="F:sigma factor activity"/>
    <property type="evidence" value="ECO:0007669"/>
    <property type="project" value="UniProtKB-KW"/>
</dbReference>
<sequence length="187" mass="21164">MLAWKRTSDPPWEERSLGDVVEQCLRESWSRLYGYAVSLCGDREAARDLIQSSAVKALDTNAPPREPAAARAWLFRVMRNDWIDRGRRATVRAADREPVEPTEGPWAYEDARIAAITVRQGLDRLEPYQREIIELVDLAGFRYAEAAEILEVPVGTVMSRLSRARLALLEAIEGGKVMPLERSRGTR</sequence>
<name>A0A9E6RCH8_9HYPH</name>
<feature type="domain" description="RNA polymerase sigma-70 region 2" evidence="6">
    <location>
        <begin position="31"/>
        <end position="89"/>
    </location>
</feature>
<dbReference type="InterPro" id="IPR013324">
    <property type="entry name" value="RNA_pol_sigma_r3/r4-like"/>
</dbReference>
<dbReference type="NCBIfam" id="TIGR02937">
    <property type="entry name" value="sigma70-ECF"/>
    <property type="match status" value="1"/>
</dbReference>
<dbReference type="GO" id="GO:0003677">
    <property type="term" value="F:DNA binding"/>
    <property type="evidence" value="ECO:0007669"/>
    <property type="project" value="UniProtKB-KW"/>
</dbReference>
<evidence type="ECO:0000256" key="5">
    <source>
        <dbReference type="ARBA" id="ARBA00023163"/>
    </source>
</evidence>
<evidence type="ECO:0000256" key="2">
    <source>
        <dbReference type="ARBA" id="ARBA00023015"/>
    </source>
</evidence>
<dbReference type="EMBL" id="CP081869">
    <property type="protein sequence ID" value="QZO01737.1"/>
    <property type="molecule type" value="Genomic_DNA"/>
</dbReference>
<dbReference type="Proteomes" id="UP000825701">
    <property type="component" value="Chromosome"/>
</dbReference>
<dbReference type="InterPro" id="IPR013325">
    <property type="entry name" value="RNA_pol_sigma_r2"/>
</dbReference>
<gene>
    <name evidence="8" type="ORF">K6K41_10415</name>
</gene>
<comment type="similarity">
    <text evidence="1">Belongs to the sigma-70 factor family. ECF subfamily.</text>
</comment>
<organism evidence="8 9">
    <name type="scientific">Chenggangzhangella methanolivorans</name>
    <dbReference type="NCBI Taxonomy" id="1437009"/>
    <lineage>
        <taxon>Bacteria</taxon>
        <taxon>Pseudomonadati</taxon>
        <taxon>Pseudomonadota</taxon>
        <taxon>Alphaproteobacteria</taxon>
        <taxon>Hyphomicrobiales</taxon>
        <taxon>Methylopilaceae</taxon>
        <taxon>Chenggangzhangella</taxon>
    </lineage>
</organism>
<dbReference type="AlphaFoldDB" id="A0A9E6RCH8"/>
<dbReference type="GO" id="GO:0006352">
    <property type="term" value="P:DNA-templated transcription initiation"/>
    <property type="evidence" value="ECO:0007669"/>
    <property type="project" value="InterPro"/>
</dbReference>
<dbReference type="Gene3D" id="1.10.1740.10">
    <property type="match status" value="1"/>
</dbReference>
<keyword evidence="4" id="KW-0238">DNA-binding</keyword>
<dbReference type="InterPro" id="IPR039425">
    <property type="entry name" value="RNA_pol_sigma-70-like"/>
</dbReference>
<evidence type="ECO:0000259" key="7">
    <source>
        <dbReference type="Pfam" id="PF08281"/>
    </source>
</evidence>
<evidence type="ECO:0000313" key="8">
    <source>
        <dbReference type="EMBL" id="QZO01737.1"/>
    </source>
</evidence>
<dbReference type="SUPFAM" id="SSF88659">
    <property type="entry name" value="Sigma3 and sigma4 domains of RNA polymerase sigma factors"/>
    <property type="match status" value="1"/>
</dbReference>
<dbReference type="InterPro" id="IPR007627">
    <property type="entry name" value="RNA_pol_sigma70_r2"/>
</dbReference>
<dbReference type="CDD" id="cd06171">
    <property type="entry name" value="Sigma70_r4"/>
    <property type="match status" value="1"/>
</dbReference>
<dbReference type="Gene3D" id="1.10.10.10">
    <property type="entry name" value="Winged helix-like DNA-binding domain superfamily/Winged helix DNA-binding domain"/>
    <property type="match status" value="1"/>
</dbReference>
<evidence type="ECO:0000313" key="9">
    <source>
        <dbReference type="Proteomes" id="UP000825701"/>
    </source>
</evidence>
<dbReference type="Pfam" id="PF04542">
    <property type="entry name" value="Sigma70_r2"/>
    <property type="match status" value="1"/>
</dbReference>
<proteinExistence type="inferred from homology"/>
<dbReference type="RefSeq" id="WP_261405071.1">
    <property type="nucleotide sequence ID" value="NZ_CP081869.1"/>
</dbReference>
<dbReference type="KEGG" id="cmet:K6K41_10415"/>
<protein>
    <submittedName>
        <fullName evidence="8">RNA polymerase sigma factor</fullName>
    </submittedName>
</protein>
<dbReference type="InterPro" id="IPR036388">
    <property type="entry name" value="WH-like_DNA-bd_sf"/>
</dbReference>
<dbReference type="InterPro" id="IPR014284">
    <property type="entry name" value="RNA_pol_sigma-70_dom"/>
</dbReference>
<evidence type="ECO:0000256" key="1">
    <source>
        <dbReference type="ARBA" id="ARBA00010641"/>
    </source>
</evidence>
<keyword evidence="5" id="KW-0804">Transcription</keyword>
<evidence type="ECO:0000256" key="3">
    <source>
        <dbReference type="ARBA" id="ARBA00023082"/>
    </source>
</evidence>
<keyword evidence="3" id="KW-0731">Sigma factor</keyword>
<keyword evidence="2" id="KW-0805">Transcription regulation</keyword>
<dbReference type="PANTHER" id="PTHR43133">
    <property type="entry name" value="RNA POLYMERASE ECF-TYPE SIGMA FACTO"/>
    <property type="match status" value="1"/>
</dbReference>
<keyword evidence="9" id="KW-1185">Reference proteome</keyword>
<dbReference type="PANTHER" id="PTHR43133:SF8">
    <property type="entry name" value="RNA POLYMERASE SIGMA FACTOR HI_1459-RELATED"/>
    <property type="match status" value="1"/>
</dbReference>
<feature type="domain" description="RNA polymerase sigma factor 70 region 4 type 2" evidence="7">
    <location>
        <begin position="119"/>
        <end position="168"/>
    </location>
</feature>
<evidence type="ECO:0000256" key="4">
    <source>
        <dbReference type="ARBA" id="ARBA00023125"/>
    </source>
</evidence>
<dbReference type="SUPFAM" id="SSF88946">
    <property type="entry name" value="Sigma2 domain of RNA polymerase sigma factors"/>
    <property type="match status" value="1"/>
</dbReference>
<reference evidence="8" key="1">
    <citation type="submission" date="2021-08" db="EMBL/GenBank/DDBJ databases">
        <authorList>
            <person name="Zhang H."/>
            <person name="Xu M."/>
            <person name="Yu Z."/>
            <person name="Yang L."/>
            <person name="Cai Y."/>
        </authorList>
    </citation>
    <scope>NUCLEOTIDE SEQUENCE</scope>
    <source>
        <strain evidence="8">CHL1</strain>
    </source>
</reference>
<accession>A0A9E6RCH8</accession>
<evidence type="ECO:0000259" key="6">
    <source>
        <dbReference type="Pfam" id="PF04542"/>
    </source>
</evidence>
<dbReference type="Pfam" id="PF08281">
    <property type="entry name" value="Sigma70_r4_2"/>
    <property type="match status" value="1"/>
</dbReference>
<dbReference type="InterPro" id="IPR013249">
    <property type="entry name" value="RNA_pol_sigma70_r4_t2"/>
</dbReference>